<comment type="caution">
    <text evidence="1">The sequence shown here is derived from an EMBL/GenBank/DDBJ whole genome shotgun (WGS) entry which is preliminary data.</text>
</comment>
<accession>A0A094ZZF8</accession>
<dbReference type="RefSeq" id="WP_034442711.1">
    <property type="nucleotide sequence ID" value="NZ_JMTK01000002.1"/>
</dbReference>
<name>A0A094ZZF8_9HYPH</name>
<proteinExistence type="predicted"/>
<gene>
    <name evidence="1" type="ORF">DJ66_0716</name>
</gene>
<dbReference type="AlphaFoldDB" id="A0A094ZZF8"/>
<keyword evidence="2" id="KW-1185">Reference proteome</keyword>
<dbReference type="EMBL" id="JMTK01000002">
    <property type="protein sequence ID" value="KJZ81984.1"/>
    <property type="molecule type" value="Genomic_DNA"/>
</dbReference>
<sequence length="500" mass="57057">MVDFVLVIQRAVDNLPENTPEMRSHIYERARVAVSRQLESMNPRIPRDILERQLSKLEKAILQVERKNKKFPRALDKDRVLVAPKSHVNSKKNVFLTSRLTSISSILRNRKHKKTVDIVSTKGNKKTTTHRPYQLRDILHLSSNVQQGSNAQMLSMESIEYNKNRLRRDKLLRKFSVSSSRSIFFLLQSYFSNKIRVFLSSYTALSEYHFFKQSVFLVVFLGMMMGLSYSFWQNKVSFSHILENKISNRDSDNKKVLHALGSRPKITRRLLANGSEVDMGTAISSPINSSNTSNVFFKNHIDSNDQAVSHILESKRSGTENPIDEDGRVFINQGSGRSSIFAGNIFWSLQKEKTQGLKGLVIKGDIPTINNAFSASITLKCNADIALSVTHLMEITFSFPKESQNSIVDLRQISMRKTENSPSILIDSNIFRISKNSYLISLKGNAEDFLRNSKILEEYRWIDIPITYHSGQKITLTIDKGKVGSDVFKSAVMDWKDHSK</sequence>
<dbReference type="Proteomes" id="UP000033731">
    <property type="component" value="Unassembled WGS sequence"/>
</dbReference>
<organism evidence="1 2">
    <name type="scientific">Candidatus Liberibacter solanacearum</name>
    <dbReference type="NCBI Taxonomy" id="556287"/>
    <lineage>
        <taxon>Bacteria</taxon>
        <taxon>Pseudomonadati</taxon>
        <taxon>Pseudomonadota</taxon>
        <taxon>Alphaproteobacteria</taxon>
        <taxon>Hyphomicrobiales</taxon>
        <taxon>Rhizobiaceae</taxon>
        <taxon>Liberibacter</taxon>
    </lineage>
</organism>
<dbReference type="PATRIC" id="fig|556287.9.peg.741"/>
<evidence type="ECO:0000313" key="2">
    <source>
        <dbReference type="Proteomes" id="UP000033731"/>
    </source>
</evidence>
<evidence type="ECO:0000313" key="1">
    <source>
        <dbReference type="EMBL" id="KJZ81984.1"/>
    </source>
</evidence>
<reference evidence="1 2" key="1">
    <citation type="journal article" date="2015" name="Phytopathology">
        <title>Genomes of Candidatus Liberibacter solanacearum haplotype A from New Zealand and the USA suggest significant genome plasticity in the species.</title>
        <authorList>
            <person name="Thompson S.M."/>
            <person name="Johnson C.P."/>
            <person name="Lu A.Y."/>
            <person name="Frampton R.A."/>
            <person name="Sullivan K.L."/>
            <person name="Fiers M.W."/>
            <person name="Crowhurst R.N."/>
            <person name="Pitman A.R."/>
            <person name="Scott I."/>
            <person name="Gudmestad N.C."/>
            <person name="Smith G.R."/>
        </authorList>
    </citation>
    <scope>NUCLEOTIDE SEQUENCE [LARGE SCALE GENOMIC DNA]</scope>
    <source>
        <strain evidence="1 2">LsoNZ1</strain>
    </source>
</reference>
<protein>
    <submittedName>
        <fullName evidence="1">Uncharacterized protein</fullName>
    </submittedName>
</protein>